<evidence type="ECO:0000313" key="3">
    <source>
        <dbReference type="Proteomes" id="UP000694388"/>
    </source>
</evidence>
<dbReference type="GeneTree" id="ENSGT00940000154342"/>
<reference evidence="2" key="2">
    <citation type="submission" date="2025-09" db="UniProtKB">
        <authorList>
            <consortium name="Ensembl"/>
        </authorList>
    </citation>
    <scope>IDENTIFICATION</scope>
</reference>
<reference evidence="2" key="1">
    <citation type="submission" date="2025-08" db="UniProtKB">
        <authorList>
            <consortium name="Ensembl"/>
        </authorList>
    </citation>
    <scope>IDENTIFICATION</scope>
</reference>
<dbReference type="Proteomes" id="UP000694388">
    <property type="component" value="Unplaced"/>
</dbReference>
<proteinExistence type="predicted"/>
<sequence>EPLSTLHSRYVCSSRILASCAADASSGSSRLLICHLAFLNVVGETSAEREARKRQRRRVEDREIGHQTSIPTAAASNELCNQASQRRPAVEEVSTTGEEIALQSSPSEAVALRSRLADLHRCWDNLSNGLQRLEEGRKHQASVLVGIDEFSRWLDEAESVVETEVDPDDEKQVQDLLVKVKWQTAELPSRGAALAGLGRSAREAPEAGTSTRFERQGPKGDIKHLNTRWTAVSGALPEKEKHLAEVLKGLTELQQQVGQLGVWTASTKEQLQAFQKAGLLGSSSLQATEETVRTKQADVEAAIRRAERLSHKETLNPKAKERLVQLKSDWTVVNDLLRELKEAAPVVTSLPAGQSVVQTVTVVTVTKEGTTMKPEGPSLPARAAELTDWLALQDHTVRSRIAVVGDLDDISDASQTQKRILGELDHKRPLLEELITTLQNLKNKTSEPETRATLTSTGEKLLAAYEATHRLASGRLIQLNEMYHDSAQWNEARHEAEQLLASAEPRLARFGPVTTEVLLAKRAAELKALGKDLRQWKISLDAANDMAKKLLRDYTADDTHRVEEICGQLQHTWADLLRRLNDRSFKMGCCKGSM</sequence>
<accession>A0A8C4PX87</accession>
<dbReference type="SUPFAM" id="SSF46966">
    <property type="entry name" value="Spectrin repeat"/>
    <property type="match status" value="3"/>
</dbReference>
<feature type="compositionally biased region" description="Basic and acidic residues" evidence="1">
    <location>
        <begin position="212"/>
        <end position="221"/>
    </location>
</feature>
<dbReference type="Pfam" id="PF00435">
    <property type="entry name" value="Spectrin"/>
    <property type="match status" value="1"/>
</dbReference>
<dbReference type="GO" id="GO:0007519">
    <property type="term" value="P:skeletal muscle tissue development"/>
    <property type="evidence" value="ECO:0007669"/>
    <property type="project" value="TreeGrafter"/>
</dbReference>
<protein>
    <recommendedName>
        <fullName evidence="4">Dystrophin</fullName>
    </recommendedName>
</protein>
<name>A0A8C4PX87_EPTBU</name>
<dbReference type="GO" id="GO:0042383">
    <property type="term" value="C:sarcolemma"/>
    <property type="evidence" value="ECO:0007669"/>
    <property type="project" value="TreeGrafter"/>
</dbReference>
<evidence type="ECO:0008006" key="4">
    <source>
        <dbReference type="Google" id="ProtNLM"/>
    </source>
</evidence>
<dbReference type="PANTHER" id="PTHR12268:SF25">
    <property type="entry name" value="DYSTROPHIN"/>
    <property type="match status" value="1"/>
</dbReference>
<dbReference type="InterPro" id="IPR002017">
    <property type="entry name" value="Spectrin_repeat"/>
</dbReference>
<feature type="region of interest" description="Disordered" evidence="1">
    <location>
        <begin position="193"/>
        <end position="221"/>
    </location>
</feature>
<evidence type="ECO:0000313" key="2">
    <source>
        <dbReference type="Ensembl" id="ENSEBUP00000003145.1"/>
    </source>
</evidence>
<evidence type="ECO:0000256" key="1">
    <source>
        <dbReference type="SAM" id="MobiDB-lite"/>
    </source>
</evidence>
<dbReference type="CDD" id="cd00176">
    <property type="entry name" value="SPEC"/>
    <property type="match status" value="2"/>
</dbReference>
<dbReference type="Gene3D" id="1.20.58.60">
    <property type="match status" value="4"/>
</dbReference>
<dbReference type="GO" id="GO:0045202">
    <property type="term" value="C:synapse"/>
    <property type="evidence" value="ECO:0007669"/>
    <property type="project" value="GOC"/>
</dbReference>
<dbReference type="SMART" id="SM00150">
    <property type="entry name" value="SPEC"/>
    <property type="match status" value="3"/>
</dbReference>
<dbReference type="PANTHER" id="PTHR12268">
    <property type="entry name" value="E3 UBIQUITIN-PROTEIN LIGASE KCMF1"/>
    <property type="match status" value="1"/>
</dbReference>
<dbReference type="GO" id="GO:0055001">
    <property type="term" value="P:muscle cell development"/>
    <property type="evidence" value="ECO:0007669"/>
    <property type="project" value="TreeGrafter"/>
</dbReference>
<organism evidence="2 3">
    <name type="scientific">Eptatretus burgeri</name>
    <name type="common">Inshore hagfish</name>
    <dbReference type="NCBI Taxonomy" id="7764"/>
    <lineage>
        <taxon>Eukaryota</taxon>
        <taxon>Metazoa</taxon>
        <taxon>Chordata</taxon>
        <taxon>Craniata</taxon>
        <taxon>Vertebrata</taxon>
        <taxon>Cyclostomata</taxon>
        <taxon>Myxini</taxon>
        <taxon>Myxiniformes</taxon>
        <taxon>Myxinidae</taxon>
        <taxon>Eptatretinae</taxon>
        <taxon>Eptatretus</taxon>
    </lineage>
</organism>
<dbReference type="GO" id="GO:0090257">
    <property type="term" value="P:regulation of muscle system process"/>
    <property type="evidence" value="ECO:0007669"/>
    <property type="project" value="TreeGrafter"/>
</dbReference>
<dbReference type="AlphaFoldDB" id="A0A8C4PX87"/>
<dbReference type="GO" id="GO:0099536">
    <property type="term" value="P:synaptic signaling"/>
    <property type="evidence" value="ECO:0007669"/>
    <property type="project" value="TreeGrafter"/>
</dbReference>
<dbReference type="InterPro" id="IPR018159">
    <property type="entry name" value="Spectrin/alpha-actinin"/>
</dbReference>
<dbReference type="GO" id="GO:0048666">
    <property type="term" value="P:neuron development"/>
    <property type="evidence" value="ECO:0007669"/>
    <property type="project" value="TreeGrafter"/>
</dbReference>
<dbReference type="InterPro" id="IPR050774">
    <property type="entry name" value="KCMF1/Dystrophin"/>
</dbReference>
<keyword evidence="3" id="KW-1185">Reference proteome</keyword>
<dbReference type="Ensembl" id="ENSEBUT00000003509.1">
    <property type="protein sequence ID" value="ENSEBUP00000003145.1"/>
    <property type="gene ID" value="ENSEBUG00000002251.1"/>
</dbReference>